<organism evidence="18 19">
    <name type="scientific">Bradyrhizobium denitrificans</name>
    <dbReference type="NCBI Taxonomy" id="2734912"/>
    <lineage>
        <taxon>Bacteria</taxon>
        <taxon>Pseudomonadati</taxon>
        <taxon>Pseudomonadota</taxon>
        <taxon>Alphaproteobacteria</taxon>
        <taxon>Hyphomicrobiales</taxon>
        <taxon>Nitrobacteraceae</taxon>
        <taxon>Bradyrhizobium</taxon>
    </lineage>
</organism>
<evidence type="ECO:0000256" key="10">
    <source>
        <dbReference type="ARBA" id="ARBA00022842"/>
    </source>
</evidence>
<name>A0ABS5G537_9BRAD</name>
<feature type="region of interest" description="Disordered" evidence="16">
    <location>
        <begin position="101"/>
        <end position="127"/>
    </location>
</feature>
<evidence type="ECO:0000313" key="18">
    <source>
        <dbReference type="EMBL" id="MBR1136416.1"/>
    </source>
</evidence>
<feature type="domain" description="Antenna complex alpha/beta subunit" evidence="17">
    <location>
        <begin position="4"/>
        <end position="40"/>
    </location>
</feature>
<evidence type="ECO:0000259" key="17">
    <source>
        <dbReference type="Pfam" id="PF00556"/>
    </source>
</evidence>
<comment type="subunit">
    <text evidence="4">The core complex is formed by different alpha and beta chains, binding bacteriochlorophyll molecules, and arranged most probably in tetrameric structures disposed around the reaction center. The non-pigmented gamma chains may constitute additional components.</text>
</comment>
<keyword evidence="10" id="KW-0460">Magnesium</keyword>
<dbReference type="InterPro" id="IPR002361">
    <property type="entry name" value="Antenna_alpha_CS"/>
</dbReference>
<evidence type="ECO:0000256" key="1">
    <source>
        <dbReference type="ARBA" id="ARBA00002455"/>
    </source>
</evidence>
<dbReference type="EMBL" id="JAFCLK010000009">
    <property type="protein sequence ID" value="MBR1136416.1"/>
    <property type="molecule type" value="Genomic_DNA"/>
</dbReference>
<keyword evidence="8" id="KW-0812">Transmembrane</keyword>
<keyword evidence="5" id="KW-1003">Cell membrane</keyword>
<dbReference type="Gene3D" id="4.10.220.20">
    <property type="entry name" value="Light-harvesting complex"/>
    <property type="match status" value="1"/>
</dbReference>
<keyword evidence="13" id="KW-0157">Chromophore</keyword>
<evidence type="ECO:0000256" key="8">
    <source>
        <dbReference type="ARBA" id="ARBA00022692"/>
    </source>
</evidence>
<keyword evidence="6" id="KW-0148">Chlorophyll</keyword>
<keyword evidence="12" id="KW-1133">Transmembrane helix</keyword>
<reference evidence="19" key="1">
    <citation type="journal article" date="2021" name="ISME J.">
        <title>Evolutionary origin and ecological implication of a unique nif island in free-living Bradyrhizobium lineages.</title>
        <authorList>
            <person name="Tao J."/>
        </authorList>
    </citation>
    <scope>NUCLEOTIDE SEQUENCE [LARGE SCALE GENOMIC DNA]</scope>
    <source>
        <strain evidence="19">SZCCT0094</strain>
    </source>
</reference>
<evidence type="ECO:0000256" key="3">
    <source>
        <dbReference type="ARBA" id="ARBA00005629"/>
    </source>
</evidence>
<protein>
    <submittedName>
        <fullName evidence="18">Light-harvesting protein</fullName>
    </submittedName>
</protein>
<comment type="function">
    <text evidence="1">Antenna complexes are light-harvesting systems, which transfer the excitation energy to the reaction centers.</text>
</comment>
<evidence type="ECO:0000256" key="9">
    <source>
        <dbReference type="ARBA" id="ARBA00022723"/>
    </source>
</evidence>
<comment type="similarity">
    <text evidence="3">Belongs to the antenna complex alpha subunit family.</text>
</comment>
<evidence type="ECO:0000256" key="11">
    <source>
        <dbReference type="ARBA" id="ARBA00022956"/>
    </source>
</evidence>
<dbReference type="PRINTS" id="PR00673">
    <property type="entry name" value="LIGHTHARVSTA"/>
</dbReference>
<evidence type="ECO:0000256" key="6">
    <source>
        <dbReference type="ARBA" id="ARBA00022494"/>
    </source>
</evidence>
<evidence type="ECO:0000256" key="2">
    <source>
        <dbReference type="ARBA" id="ARBA00004249"/>
    </source>
</evidence>
<evidence type="ECO:0000256" key="4">
    <source>
        <dbReference type="ARBA" id="ARBA00011367"/>
    </source>
</evidence>
<evidence type="ECO:0000256" key="12">
    <source>
        <dbReference type="ARBA" id="ARBA00022989"/>
    </source>
</evidence>
<comment type="caution">
    <text evidence="18">The sequence shown here is derived from an EMBL/GenBank/DDBJ whole genome shotgun (WGS) entry which is preliminary data.</text>
</comment>
<evidence type="ECO:0000256" key="15">
    <source>
        <dbReference type="ARBA" id="ARBA00023243"/>
    </source>
</evidence>
<dbReference type="PROSITE" id="PS00968">
    <property type="entry name" value="ANTENNA_COMP_ALPHA"/>
    <property type="match status" value="1"/>
</dbReference>
<comment type="subcellular location">
    <subcellularLocation>
        <location evidence="2">Cell inner membrane</location>
        <topology evidence="2">Single-pass type II membrane protein</topology>
    </subcellularLocation>
</comment>
<proteinExistence type="inferred from homology"/>
<evidence type="ECO:0000313" key="19">
    <source>
        <dbReference type="Proteomes" id="UP001314635"/>
    </source>
</evidence>
<dbReference type="InterPro" id="IPR018332">
    <property type="entry name" value="Antenna_alpha"/>
</dbReference>
<keyword evidence="14" id="KW-0472">Membrane</keyword>
<evidence type="ECO:0000256" key="5">
    <source>
        <dbReference type="ARBA" id="ARBA00022475"/>
    </source>
</evidence>
<dbReference type="InterPro" id="IPR000066">
    <property type="entry name" value="Antenna_a/b"/>
</dbReference>
<keyword evidence="19" id="KW-1185">Reference proteome</keyword>
<evidence type="ECO:0000256" key="14">
    <source>
        <dbReference type="ARBA" id="ARBA00023136"/>
    </source>
</evidence>
<dbReference type="Proteomes" id="UP001314635">
    <property type="component" value="Unassembled WGS sequence"/>
</dbReference>
<keyword evidence="11" id="KW-0076">Bacteriochlorophyll</keyword>
<keyword evidence="9" id="KW-0479">Metal-binding</keyword>
<dbReference type="InterPro" id="IPR035889">
    <property type="entry name" value="Light-harvesting_complex"/>
</dbReference>
<evidence type="ECO:0000256" key="13">
    <source>
        <dbReference type="ARBA" id="ARBA00022991"/>
    </source>
</evidence>
<sequence length="127" mass="13210">MNQGRIWCVVNPTVGLPLFLGSVALTSLCVHYTVLTHTTWMGAFFEGGKSKKASLEETVSPVALNAKAVPGYVISVAPVSAENARAGSSFVVTVAPVPAQAQATSEDTTSHAPDKVSLATLAPRDDK</sequence>
<evidence type="ECO:0000256" key="16">
    <source>
        <dbReference type="SAM" id="MobiDB-lite"/>
    </source>
</evidence>
<dbReference type="SUPFAM" id="SSF56918">
    <property type="entry name" value="Light-harvesting complex subunits"/>
    <property type="match status" value="1"/>
</dbReference>
<accession>A0ABS5G537</accession>
<gene>
    <name evidence="18" type="ORF">JQ619_11610</name>
</gene>
<keyword evidence="7" id="KW-0042">Antenna complex</keyword>
<keyword evidence="15" id="KW-0437">Light-harvesting polypeptide</keyword>
<dbReference type="Pfam" id="PF00556">
    <property type="entry name" value="LHC"/>
    <property type="match status" value="1"/>
</dbReference>
<evidence type="ECO:0000256" key="7">
    <source>
        <dbReference type="ARBA" id="ARBA00022549"/>
    </source>
</evidence>